<sequence length="40" mass="4480">RAELPNVGKGCTRHRKLEKMNIDVVEKLLRDTVASTANLC</sequence>
<accession>A0A6J4IVA4</accession>
<reference evidence="1" key="1">
    <citation type="submission" date="2020-02" db="EMBL/GenBank/DDBJ databases">
        <authorList>
            <person name="Meier V. D."/>
        </authorList>
    </citation>
    <scope>NUCLEOTIDE SEQUENCE</scope>
    <source>
        <strain evidence="1">AVDCRST_MAG93</strain>
    </source>
</reference>
<dbReference type="AlphaFoldDB" id="A0A6J4IVA4"/>
<gene>
    <name evidence="1" type="ORF">AVDCRST_MAG93-2210</name>
</gene>
<organism evidence="1">
    <name type="scientific">uncultured Chloroflexia bacterium</name>
    <dbReference type="NCBI Taxonomy" id="1672391"/>
    <lineage>
        <taxon>Bacteria</taxon>
        <taxon>Bacillati</taxon>
        <taxon>Chloroflexota</taxon>
        <taxon>Chloroflexia</taxon>
        <taxon>environmental samples</taxon>
    </lineage>
</organism>
<dbReference type="EMBL" id="CADCTR010000748">
    <property type="protein sequence ID" value="CAA9261680.1"/>
    <property type="molecule type" value="Genomic_DNA"/>
</dbReference>
<feature type="non-terminal residue" evidence="1">
    <location>
        <position position="1"/>
    </location>
</feature>
<name>A0A6J4IVA4_9CHLR</name>
<protein>
    <submittedName>
        <fullName evidence="1">Uncharacterized protein</fullName>
    </submittedName>
</protein>
<evidence type="ECO:0000313" key="1">
    <source>
        <dbReference type="EMBL" id="CAA9261680.1"/>
    </source>
</evidence>
<proteinExistence type="predicted"/>